<dbReference type="AlphaFoldDB" id="A0A225UU91"/>
<feature type="non-terminal residue" evidence="1">
    <location>
        <position position="1"/>
    </location>
</feature>
<evidence type="ECO:0000313" key="2">
    <source>
        <dbReference type="Proteomes" id="UP000198211"/>
    </source>
</evidence>
<evidence type="ECO:0000313" key="1">
    <source>
        <dbReference type="EMBL" id="OWY96116.1"/>
    </source>
</evidence>
<comment type="caution">
    <text evidence="1">The sequence shown here is derived from an EMBL/GenBank/DDBJ whole genome shotgun (WGS) entry which is preliminary data.</text>
</comment>
<name>A0A225UU91_9STRA</name>
<keyword evidence="2" id="KW-1185">Reference proteome</keyword>
<reference evidence="2" key="1">
    <citation type="submission" date="2017-03" db="EMBL/GenBank/DDBJ databases">
        <title>Phytopthora megakarya and P. palmivora, two closely related causual agents of cacao black pod achieved similar genome size and gene model numbers by different mechanisms.</title>
        <authorList>
            <person name="Ali S."/>
            <person name="Shao J."/>
            <person name="Larry D.J."/>
            <person name="Kronmiller B."/>
            <person name="Shen D."/>
            <person name="Strem M.D."/>
            <person name="Melnick R.L."/>
            <person name="Guiltinan M.J."/>
            <person name="Tyler B.M."/>
            <person name="Meinhardt L.W."/>
            <person name="Bailey B.A."/>
        </authorList>
    </citation>
    <scope>NUCLEOTIDE SEQUENCE [LARGE SCALE GENOMIC DNA]</scope>
    <source>
        <strain evidence="2">zdho120</strain>
    </source>
</reference>
<gene>
    <name evidence="1" type="ORF">PHMEG_00033703</name>
</gene>
<dbReference type="EMBL" id="NBNE01012070">
    <property type="protein sequence ID" value="OWY96116.1"/>
    <property type="molecule type" value="Genomic_DNA"/>
</dbReference>
<proteinExistence type="predicted"/>
<accession>A0A225UU91</accession>
<organism evidence="1 2">
    <name type="scientific">Phytophthora megakarya</name>
    <dbReference type="NCBI Taxonomy" id="4795"/>
    <lineage>
        <taxon>Eukaryota</taxon>
        <taxon>Sar</taxon>
        <taxon>Stramenopiles</taxon>
        <taxon>Oomycota</taxon>
        <taxon>Peronosporomycetes</taxon>
        <taxon>Peronosporales</taxon>
        <taxon>Peronosporaceae</taxon>
        <taxon>Phytophthora</taxon>
    </lineage>
</organism>
<protein>
    <submittedName>
        <fullName evidence="1">Uncharacterized protein</fullName>
    </submittedName>
</protein>
<dbReference type="Proteomes" id="UP000198211">
    <property type="component" value="Unassembled WGS sequence"/>
</dbReference>
<sequence>RHTCLSHAVYITSAGYFKLKCRTQRYKRFRGPVREPTSIFCCGVLNVASLRKCKSFYNDTMRVNAFRVGV</sequence>